<reference evidence="3" key="1">
    <citation type="submission" date="2019-07" db="EMBL/GenBank/DDBJ databases">
        <title>Bacillus alkalisoli sp. nov. isolated from saline soil.</title>
        <authorList>
            <person name="Sun J.-Q."/>
            <person name="Xu L."/>
        </authorList>
    </citation>
    <scope>NUCLEOTIDE SEQUENCE [LARGE SCALE GENOMIC DNA]</scope>
    <source>
        <strain evidence="3">M4U3P1</strain>
    </source>
</reference>
<evidence type="ECO:0000313" key="3">
    <source>
        <dbReference type="Proteomes" id="UP000318138"/>
    </source>
</evidence>
<feature type="transmembrane region" description="Helical" evidence="1">
    <location>
        <begin position="68"/>
        <end position="92"/>
    </location>
</feature>
<accession>A0A859FE92</accession>
<dbReference type="KEGG" id="psua:FLK61_31130"/>
<dbReference type="RefSeq" id="WP_176009204.1">
    <property type="nucleotide sequence ID" value="NZ_CP041372.2"/>
</dbReference>
<evidence type="ECO:0000313" key="2">
    <source>
        <dbReference type="EMBL" id="QKS71168.1"/>
    </source>
</evidence>
<feature type="transmembrane region" description="Helical" evidence="1">
    <location>
        <begin position="104"/>
        <end position="125"/>
    </location>
</feature>
<organism evidence="2 3">
    <name type="scientific">Paenalkalicoccus suaedae</name>
    <dbReference type="NCBI Taxonomy" id="2592382"/>
    <lineage>
        <taxon>Bacteria</taxon>
        <taxon>Bacillati</taxon>
        <taxon>Bacillota</taxon>
        <taxon>Bacilli</taxon>
        <taxon>Bacillales</taxon>
        <taxon>Bacillaceae</taxon>
        <taxon>Paenalkalicoccus</taxon>
    </lineage>
</organism>
<keyword evidence="1" id="KW-1133">Transmembrane helix</keyword>
<proteinExistence type="predicted"/>
<keyword evidence="3" id="KW-1185">Reference proteome</keyword>
<keyword evidence="1" id="KW-0472">Membrane</keyword>
<protein>
    <submittedName>
        <fullName evidence="2">Uncharacterized protein</fullName>
    </submittedName>
</protein>
<dbReference type="Proteomes" id="UP000318138">
    <property type="component" value="Chromosome"/>
</dbReference>
<dbReference type="EMBL" id="CP041372">
    <property type="protein sequence ID" value="QKS71168.1"/>
    <property type="molecule type" value="Genomic_DNA"/>
</dbReference>
<sequence>MPTTSHLYLTIYSYFLSLVGVGYALYYFYIGVVFGFNDRLLLQIITNGPMMLLLAVGLLLLFSFRVGWWLHMIVFTQLLLAKVVSLIGEVILSQTGLFYEDLSVSAVFLDISVVLLYIVALLVFTSDSVKQLIHVKTETLRIHPYWIIIIFAIMLYAIEISLSLYLIA</sequence>
<evidence type="ECO:0000256" key="1">
    <source>
        <dbReference type="SAM" id="Phobius"/>
    </source>
</evidence>
<feature type="transmembrane region" description="Helical" evidence="1">
    <location>
        <begin position="6"/>
        <end position="28"/>
    </location>
</feature>
<dbReference type="AlphaFoldDB" id="A0A859FE92"/>
<gene>
    <name evidence="2" type="ORF">FLK61_31130</name>
</gene>
<feature type="transmembrane region" description="Helical" evidence="1">
    <location>
        <begin position="145"/>
        <end position="167"/>
    </location>
</feature>
<keyword evidence="1" id="KW-0812">Transmembrane</keyword>
<name>A0A859FE92_9BACI</name>
<feature type="transmembrane region" description="Helical" evidence="1">
    <location>
        <begin position="40"/>
        <end position="62"/>
    </location>
</feature>